<protein>
    <submittedName>
        <fullName evidence="3">Uncharacterized protein</fullName>
    </submittedName>
</protein>
<feature type="region of interest" description="Disordered" evidence="2">
    <location>
        <begin position="1014"/>
        <end position="1068"/>
    </location>
</feature>
<feature type="compositionally biased region" description="Basic and acidic residues" evidence="2">
    <location>
        <begin position="596"/>
        <end position="625"/>
    </location>
</feature>
<feature type="compositionally biased region" description="Basic residues" evidence="2">
    <location>
        <begin position="13"/>
        <end position="25"/>
    </location>
</feature>
<comment type="caution">
    <text evidence="3">The sequence shown here is derived from an EMBL/GenBank/DDBJ whole genome shotgun (WGS) entry which is preliminary data.</text>
</comment>
<feature type="coiled-coil region" evidence="1">
    <location>
        <begin position="1080"/>
        <end position="1107"/>
    </location>
</feature>
<feature type="compositionally biased region" description="Polar residues" evidence="2">
    <location>
        <begin position="538"/>
        <end position="547"/>
    </location>
</feature>
<feature type="compositionally biased region" description="Basic residues" evidence="2">
    <location>
        <begin position="849"/>
        <end position="858"/>
    </location>
</feature>
<feature type="compositionally biased region" description="Polar residues" evidence="2">
    <location>
        <begin position="669"/>
        <end position="683"/>
    </location>
</feature>
<evidence type="ECO:0000313" key="3">
    <source>
        <dbReference type="EMBL" id="GFS15467.1"/>
    </source>
</evidence>
<keyword evidence="4" id="KW-1185">Reference proteome</keyword>
<dbReference type="EMBL" id="BMAT01013575">
    <property type="protein sequence ID" value="GFS15467.1"/>
    <property type="molecule type" value="Genomic_DNA"/>
</dbReference>
<feature type="region of interest" description="Disordered" evidence="2">
    <location>
        <begin position="1"/>
        <end position="38"/>
    </location>
</feature>
<feature type="compositionally biased region" description="Polar residues" evidence="2">
    <location>
        <begin position="306"/>
        <end position="318"/>
    </location>
</feature>
<name>A0AAV4IYG5_9GAST</name>
<feature type="compositionally biased region" description="Basic and acidic residues" evidence="2">
    <location>
        <begin position="803"/>
        <end position="813"/>
    </location>
</feature>
<evidence type="ECO:0000313" key="4">
    <source>
        <dbReference type="Proteomes" id="UP000762676"/>
    </source>
</evidence>
<feature type="compositionally biased region" description="Low complexity" evidence="2">
    <location>
        <begin position="717"/>
        <end position="739"/>
    </location>
</feature>
<feature type="compositionally biased region" description="Polar residues" evidence="2">
    <location>
        <begin position="1423"/>
        <end position="1433"/>
    </location>
</feature>
<feature type="region of interest" description="Disordered" evidence="2">
    <location>
        <begin position="84"/>
        <end position="206"/>
    </location>
</feature>
<feature type="region of interest" description="Disordered" evidence="2">
    <location>
        <begin position="1416"/>
        <end position="1447"/>
    </location>
</feature>
<evidence type="ECO:0000256" key="1">
    <source>
        <dbReference type="SAM" id="Coils"/>
    </source>
</evidence>
<sequence length="1477" mass="159434">MGQNSSQLGSSSPRRRVTSPARRKAPPTPAPPPKPPAYAVAENCVLPGGPADMAGARKLLRPVSQELTKFHPDFADIFAYDSEVDGLSRGGDNGDVGNLSSPTSPEDSDKQQLTDVTPAKFQHGQMENGSANSLLGSSRPLQGQSLAIATNSNTTHPGNNGSEFQSDSSTNAHQSKSSGVSLRRTQSMEARPRLQAGRSPQGKFHRRQLSVTPVIPEDPREHLYNVTRNEPFSNAQPSTASLPLASSFGLDYSFNVTYAQLADFRRKQRDEEMGGKMEELSAEIKASSTVPKSPFDRTNIGEKSATRSVSTGSSETGVSKSKKKKAPAPPPPANVAPLTRQSQRDQSPSRLSMTTEPPADYDMGTDVSPTQSPTSTSRALQRSYSSAGEYESSIPSAKNRLTERNSGHDSNSQPPKSEVVQPSPPQAPAPPPAPPLPGTPAAVKFPPPGQRKLATPAVNTKSGQTLPSPYQSEIQKSVAEAKAQIEELKRLQDILKNGDKDKEKDVLGSTGSALEERSAPSTSNITPDLKEAKESPESSKLATSNVTAADKGECRTTDAGKVSTPRMSSLLQHDIVLAAQARGAKVLKTKPPPTLEKPKDMAEMFREELAKAAQAREDRRSRDAANEDFDNNNNNKNIDENGTIKNKNGDPSFIFKSSFLKVSKKPPQTMANPDTRAFTNSTESKIKSDLSMQGPGDAVKENIWIPEIEDRDERDSSIVSKRSSIQSEDMSISSSNNSQRVFSPAWTPEHDLDSDDDIMDESSPPFTHIFRQTGNDSSAGFKSSVLPTKIDSLKKDKNKKKKDLKDKERKIKEQVSSPRQQVPEDSEKPQVDKIEGSQNSSDREDKKLGNLRKFHKGMKQAFGSISKASGKLLKRRKSQDILDISGDNSSTTQHRSEVSMNPNWTLGDTNSNCGSLRRVASEGHMPVQTIYQNGHHTNGFQSEQESSSSESDDSADDLGDIDFAEGINDISKSKKQKSRKNTTEPVQAAMTRAGVAYVNPDGQIFVLPEHSAENYRSKNTPKNNAQKKPKKMNGKVFPGKGLFEKAGRKSQFASNLERRGKEDDLESAGHLRQEVDLRRLQELEAQERLHRLEAAKMQEQITRLQRQQLERSHADLNSNSAETELPYGNDAMGNVISNHGVFYNDKNQRYSGIGHLSGKTQHINGGPGFGVGPSFHRYSVPSFPTNFASLNAGHAEPRFATTSDPVNYTAHTAPLVGGDSSLGSTLGLPSQALPSFTAQELAYLSEYMRAMGVTPPSNHQQWTMLLNSFNNSNFSSVPGGKNTTNYNNDILHNNPGQSGLPETTLYQSPAHNNQTHPLLGSSLIGAGPNLSLVLGGAKTPDNPSSSQAATSSHYPTLLVNQIPSVGVTGHSEAVKSYPPFAAANNNTPAASTNTTNLVNFVPAQSDTALVNGNIYSSDPRPVGSTTSAVNQDDGSPLADRQSGPTITGREAVRAVSINGGVSATGVYGPMGFRQIST</sequence>
<feature type="compositionally biased region" description="Basic and acidic residues" evidence="2">
    <location>
        <begin position="825"/>
        <end position="848"/>
    </location>
</feature>
<feature type="compositionally biased region" description="Basic and acidic residues" evidence="2">
    <location>
        <begin position="1056"/>
        <end position="1068"/>
    </location>
</feature>
<feature type="compositionally biased region" description="Polar residues" evidence="2">
    <location>
        <begin position="457"/>
        <end position="475"/>
    </location>
</feature>
<feature type="compositionally biased region" description="Polar residues" evidence="2">
    <location>
        <begin position="339"/>
        <end position="355"/>
    </location>
</feature>
<feature type="compositionally biased region" description="Pro residues" evidence="2">
    <location>
        <begin position="26"/>
        <end position="36"/>
    </location>
</feature>
<reference evidence="3 4" key="1">
    <citation type="journal article" date="2021" name="Elife">
        <title>Chloroplast acquisition without the gene transfer in kleptoplastic sea slugs, Plakobranchus ocellatus.</title>
        <authorList>
            <person name="Maeda T."/>
            <person name="Takahashi S."/>
            <person name="Yoshida T."/>
            <person name="Shimamura S."/>
            <person name="Takaki Y."/>
            <person name="Nagai Y."/>
            <person name="Toyoda A."/>
            <person name="Suzuki Y."/>
            <person name="Arimoto A."/>
            <person name="Ishii H."/>
            <person name="Satoh N."/>
            <person name="Nishiyama T."/>
            <person name="Hasebe M."/>
            <person name="Maruyama T."/>
            <person name="Minagawa J."/>
            <person name="Obokata J."/>
            <person name="Shigenobu S."/>
        </authorList>
    </citation>
    <scope>NUCLEOTIDE SEQUENCE [LARGE SCALE GENOMIC DNA]</scope>
</reference>
<feature type="compositionally biased region" description="Polar residues" evidence="2">
    <location>
        <begin position="886"/>
        <end position="909"/>
    </location>
</feature>
<feature type="compositionally biased region" description="Basic and acidic residues" evidence="2">
    <location>
        <begin position="269"/>
        <end position="279"/>
    </location>
</feature>
<feature type="compositionally biased region" description="Basic and acidic residues" evidence="2">
    <location>
        <begin position="495"/>
        <end position="506"/>
    </location>
</feature>
<feature type="region of interest" description="Disordered" evidence="2">
    <location>
        <begin position="495"/>
        <end position="566"/>
    </location>
</feature>
<feature type="compositionally biased region" description="Basic and acidic residues" evidence="2">
    <location>
        <begin position="528"/>
        <end position="537"/>
    </location>
</feature>
<gene>
    <name evidence="3" type="ORF">ElyMa_006771300</name>
</gene>
<dbReference type="Proteomes" id="UP000762676">
    <property type="component" value="Unassembled WGS sequence"/>
</dbReference>
<accession>A0AAV4IYG5</accession>
<feature type="region of interest" description="Disordered" evidence="2">
    <location>
        <begin position="664"/>
        <end position="909"/>
    </location>
</feature>
<feature type="compositionally biased region" description="Polar residues" evidence="2">
    <location>
        <begin position="1"/>
        <end position="12"/>
    </location>
</feature>
<keyword evidence="1" id="KW-0175">Coiled coil</keyword>
<evidence type="ECO:0000256" key="2">
    <source>
        <dbReference type="SAM" id="MobiDB-lite"/>
    </source>
</evidence>
<organism evidence="3 4">
    <name type="scientific">Elysia marginata</name>
    <dbReference type="NCBI Taxonomy" id="1093978"/>
    <lineage>
        <taxon>Eukaryota</taxon>
        <taxon>Metazoa</taxon>
        <taxon>Spiralia</taxon>
        <taxon>Lophotrochozoa</taxon>
        <taxon>Mollusca</taxon>
        <taxon>Gastropoda</taxon>
        <taxon>Heterobranchia</taxon>
        <taxon>Euthyneura</taxon>
        <taxon>Panpulmonata</taxon>
        <taxon>Sacoglossa</taxon>
        <taxon>Placobranchoidea</taxon>
        <taxon>Plakobranchidae</taxon>
        <taxon>Elysia</taxon>
    </lineage>
</organism>
<feature type="compositionally biased region" description="Acidic residues" evidence="2">
    <location>
        <begin position="950"/>
        <end position="961"/>
    </location>
</feature>
<proteinExistence type="predicted"/>
<feature type="region of interest" description="Disordered" evidence="2">
    <location>
        <begin position="581"/>
        <end position="650"/>
    </location>
</feature>
<feature type="region of interest" description="Disordered" evidence="2">
    <location>
        <begin position="269"/>
        <end position="480"/>
    </location>
</feature>
<feature type="compositionally biased region" description="Polar residues" evidence="2">
    <location>
        <begin position="770"/>
        <end position="781"/>
    </location>
</feature>
<feature type="compositionally biased region" description="Polar residues" evidence="2">
    <location>
        <begin position="367"/>
        <end position="386"/>
    </location>
</feature>
<feature type="region of interest" description="Disordered" evidence="2">
    <location>
        <begin position="932"/>
        <end position="961"/>
    </location>
</feature>
<feature type="compositionally biased region" description="Polar residues" evidence="2">
    <location>
        <begin position="125"/>
        <end position="188"/>
    </location>
</feature>
<feature type="compositionally biased region" description="Pro residues" evidence="2">
    <location>
        <begin position="422"/>
        <end position="438"/>
    </location>
</feature>